<keyword evidence="5" id="KW-1185">Reference proteome</keyword>
<reference evidence="4 5" key="1">
    <citation type="journal article" date="2016" name="Antonie Van Leeuwenhoek">
        <title>Dongia soli sp. nov., isolated from soil from Dokdo, Korea.</title>
        <authorList>
            <person name="Kim D.U."/>
            <person name="Lee H."/>
            <person name="Kim H."/>
            <person name="Kim S.G."/>
            <person name="Ka J.O."/>
        </authorList>
    </citation>
    <scope>NUCLEOTIDE SEQUENCE [LARGE SCALE GENOMIC DNA]</scope>
    <source>
        <strain evidence="4 5">D78</strain>
    </source>
</reference>
<dbReference type="InterPro" id="IPR015422">
    <property type="entry name" value="PyrdxlP-dep_Trfase_small"/>
</dbReference>
<comment type="similarity">
    <text evidence="3">Belongs to the class-III pyridoxal-phosphate-dependent aminotransferase family.</text>
</comment>
<gene>
    <name evidence="4" type="ORF">SMD27_22815</name>
</gene>
<proteinExistence type="inferred from homology"/>
<dbReference type="Gene3D" id="3.90.1150.10">
    <property type="entry name" value="Aspartate Aminotransferase, domain 1"/>
    <property type="match status" value="1"/>
</dbReference>
<evidence type="ECO:0000313" key="4">
    <source>
        <dbReference type="EMBL" id="MDY0885688.1"/>
    </source>
</evidence>
<dbReference type="EMBL" id="JAXCLW010000012">
    <property type="protein sequence ID" value="MDY0885688.1"/>
    <property type="molecule type" value="Genomic_DNA"/>
</dbReference>
<dbReference type="Gene3D" id="3.40.640.10">
    <property type="entry name" value="Type I PLP-dependent aspartate aminotransferase-like (Major domain)"/>
    <property type="match status" value="1"/>
</dbReference>
<comment type="cofactor">
    <cofactor evidence="1">
        <name>pyridoxal 5'-phosphate</name>
        <dbReference type="ChEBI" id="CHEBI:597326"/>
    </cofactor>
</comment>
<dbReference type="InterPro" id="IPR049704">
    <property type="entry name" value="Aminotrans_3_PPA_site"/>
</dbReference>
<evidence type="ECO:0000256" key="2">
    <source>
        <dbReference type="ARBA" id="ARBA00022898"/>
    </source>
</evidence>
<keyword evidence="4" id="KW-0808">Transferase</keyword>
<evidence type="ECO:0000256" key="3">
    <source>
        <dbReference type="RuleBase" id="RU003560"/>
    </source>
</evidence>
<dbReference type="CDD" id="cd00610">
    <property type="entry name" value="OAT_like"/>
    <property type="match status" value="1"/>
</dbReference>
<organism evidence="4 5">
    <name type="scientific">Dongia soli</name>
    <dbReference type="NCBI Taxonomy" id="600628"/>
    <lineage>
        <taxon>Bacteria</taxon>
        <taxon>Pseudomonadati</taxon>
        <taxon>Pseudomonadota</taxon>
        <taxon>Alphaproteobacteria</taxon>
        <taxon>Rhodospirillales</taxon>
        <taxon>Dongiaceae</taxon>
        <taxon>Dongia</taxon>
    </lineage>
</organism>
<evidence type="ECO:0000256" key="1">
    <source>
        <dbReference type="ARBA" id="ARBA00001933"/>
    </source>
</evidence>
<dbReference type="Pfam" id="PF00202">
    <property type="entry name" value="Aminotran_3"/>
    <property type="match status" value="1"/>
</dbReference>
<name>A0ABU5EGX7_9PROT</name>
<dbReference type="PROSITE" id="PS00600">
    <property type="entry name" value="AA_TRANSFER_CLASS_3"/>
    <property type="match status" value="1"/>
</dbReference>
<keyword evidence="2 3" id="KW-0663">Pyridoxal phosphate</keyword>
<dbReference type="RefSeq" id="WP_320510763.1">
    <property type="nucleotide sequence ID" value="NZ_JAXCLW010000012.1"/>
</dbReference>
<keyword evidence="4" id="KW-0032">Aminotransferase</keyword>
<dbReference type="PANTHER" id="PTHR43713">
    <property type="entry name" value="GLUTAMATE-1-SEMIALDEHYDE 2,1-AMINOMUTASE"/>
    <property type="match status" value="1"/>
</dbReference>
<dbReference type="SUPFAM" id="SSF53383">
    <property type="entry name" value="PLP-dependent transferases"/>
    <property type="match status" value="1"/>
</dbReference>
<dbReference type="PANTHER" id="PTHR43713:SF3">
    <property type="entry name" value="GLUTAMATE-1-SEMIALDEHYDE 2,1-AMINOMUTASE 1, CHLOROPLASTIC-RELATED"/>
    <property type="match status" value="1"/>
</dbReference>
<dbReference type="InterPro" id="IPR015421">
    <property type="entry name" value="PyrdxlP-dep_Trfase_major"/>
</dbReference>
<evidence type="ECO:0000313" key="5">
    <source>
        <dbReference type="Proteomes" id="UP001279642"/>
    </source>
</evidence>
<dbReference type="GO" id="GO:0008483">
    <property type="term" value="F:transaminase activity"/>
    <property type="evidence" value="ECO:0007669"/>
    <property type="project" value="UniProtKB-KW"/>
</dbReference>
<protein>
    <submittedName>
        <fullName evidence="4">Aspartate aminotransferase family protein</fullName>
    </submittedName>
</protein>
<dbReference type="InterPro" id="IPR005814">
    <property type="entry name" value="Aminotrans_3"/>
</dbReference>
<comment type="caution">
    <text evidence="4">The sequence shown here is derived from an EMBL/GenBank/DDBJ whole genome shotgun (WGS) entry which is preliminary data.</text>
</comment>
<accession>A0ABU5EGX7</accession>
<sequence length="458" mass="50452">MTSIKTQRRNLAKSQAHYKEALKHMPLGVSSNFRYWGDEQTVFVKHGKGARLWDIDGNEYIDYRLGYGPAILGHCHPDVDAAAREAQPVGTVYALGTEKEVTVAKLIKEMMPAAELVRFSNSGTEAVMAALRLARGYTGKDNYVTFEGSYHGLFDATMWTADPDDMKDQSKDPKIISYGQGIPQLVRQLFWQVPYNDANRLEEVLKKNHDTIAAVLIEPILGNCCGIPSKPEFIKAVRELCTKYGVLMIVDEVKTGFRVGKGGAQELYGIEADIFTVAKAVANGYPISAIGGKEEIMRKYGKGVAHGGTYTAQAMSLAAAEATLTIMKNTDALARTAAYGKAMQEGMGKVLSKRGIPHSFTGHYSMSGLFFSAEAPTTYRNWKLSDYTFYDTMAGYLIDMGVMCEPDSREPWFISAAHDQKCLEETLSKFEEAVDLTLDELSKGRDTGEKKLMPGISG</sequence>
<dbReference type="Proteomes" id="UP001279642">
    <property type="component" value="Unassembled WGS sequence"/>
</dbReference>
<dbReference type="InterPro" id="IPR015424">
    <property type="entry name" value="PyrdxlP-dep_Trfase"/>
</dbReference>